<dbReference type="Gene3D" id="3.40.50.10900">
    <property type="entry name" value="PAC-like subunit"/>
    <property type="match status" value="1"/>
</dbReference>
<evidence type="ECO:0000256" key="1">
    <source>
        <dbReference type="SAM" id="MobiDB-lite"/>
    </source>
</evidence>
<proteinExistence type="predicted"/>
<organism evidence="2">
    <name type="scientific">marine metagenome</name>
    <dbReference type="NCBI Taxonomy" id="408172"/>
    <lineage>
        <taxon>unclassified sequences</taxon>
        <taxon>metagenomes</taxon>
        <taxon>ecological metagenomes</taxon>
    </lineage>
</organism>
<dbReference type="SUPFAM" id="SSF159659">
    <property type="entry name" value="Cgl1923-like"/>
    <property type="match status" value="1"/>
</dbReference>
<sequence length="314" mass="35243">MKIGDFEIDMPDPPLRDPHCIAILKPWINVGNVGKIVLRRLGKTYGAEQIGQLDRPGKFYDFTRYRPEIRIKGDVRSVRVPNTKISFARRPSSNDIVLLELLEPHAFAEDFNDSVIELLKVLNVTRYLQLGGMYDSVPHSRQLLVTGSARGWGTPPELDDVKLSGSRYQGPTSMTSQISDRIRTDMHLETLSLMVHLPLYLKLDDDYAGSARILKILAKLYGFSPLLPEIGLGEKQYDQVTPAMKDNPALRDMVERFERENDNDLRGESDSSTAGSDSSADTGVMLPPEIEQFLNDISQTDSDFGSDDLEERGD</sequence>
<protein>
    <recommendedName>
        <fullName evidence="3">PAC2 family protein</fullName>
    </recommendedName>
</protein>
<feature type="region of interest" description="Disordered" evidence="1">
    <location>
        <begin position="260"/>
        <end position="290"/>
    </location>
</feature>
<name>A0A381S9H7_9ZZZZ</name>
<feature type="compositionally biased region" description="Low complexity" evidence="1">
    <location>
        <begin position="270"/>
        <end position="283"/>
    </location>
</feature>
<dbReference type="AlphaFoldDB" id="A0A381S9H7"/>
<gene>
    <name evidence="2" type="ORF">METZ01_LOCUS52988</name>
</gene>
<evidence type="ECO:0008006" key="3">
    <source>
        <dbReference type="Google" id="ProtNLM"/>
    </source>
</evidence>
<dbReference type="InterPro" id="IPR038389">
    <property type="entry name" value="PSMG2_sf"/>
</dbReference>
<accession>A0A381S9H7</accession>
<evidence type="ECO:0000313" key="2">
    <source>
        <dbReference type="EMBL" id="SVA00134.1"/>
    </source>
</evidence>
<feature type="region of interest" description="Disordered" evidence="1">
    <location>
        <begin position="295"/>
        <end position="314"/>
    </location>
</feature>
<dbReference type="InterPro" id="IPR019151">
    <property type="entry name" value="Proteasome_assmbl_chaperone_2"/>
</dbReference>
<reference evidence="2" key="1">
    <citation type="submission" date="2018-05" db="EMBL/GenBank/DDBJ databases">
        <authorList>
            <person name="Lanie J.A."/>
            <person name="Ng W.-L."/>
            <person name="Kazmierczak K.M."/>
            <person name="Andrzejewski T.M."/>
            <person name="Davidsen T.M."/>
            <person name="Wayne K.J."/>
            <person name="Tettelin H."/>
            <person name="Glass J.I."/>
            <person name="Rusch D."/>
            <person name="Podicherti R."/>
            <person name="Tsui H.-C.T."/>
            <person name="Winkler M.E."/>
        </authorList>
    </citation>
    <scope>NUCLEOTIDE SEQUENCE</scope>
</reference>
<feature type="compositionally biased region" description="Basic and acidic residues" evidence="1">
    <location>
        <begin position="260"/>
        <end position="269"/>
    </location>
</feature>
<dbReference type="EMBL" id="UINC01002770">
    <property type="protein sequence ID" value="SVA00134.1"/>
    <property type="molecule type" value="Genomic_DNA"/>
</dbReference>
<feature type="compositionally biased region" description="Acidic residues" evidence="1">
    <location>
        <begin position="304"/>
        <end position="314"/>
    </location>
</feature>
<dbReference type="Pfam" id="PF09754">
    <property type="entry name" value="PAC2"/>
    <property type="match status" value="1"/>
</dbReference>